<evidence type="ECO:0000313" key="1">
    <source>
        <dbReference type="EMBL" id="RAI74457.1"/>
    </source>
</evidence>
<organism evidence="1 2">
    <name type="scientific">Spirosoma telluris</name>
    <dbReference type="NCBI Taxonomy" id="2183553"/>
    <lineage>
        <taxon>Bacteria</taxon>
        <taxon>Pseudomonadati</taxon>
        <taxon>Bacteroidota</taxon>
        <taxon>Cytophagia</taxon>
        <taxon>Cytophagales</taxon>
        <taxon>Cytophagaceae</taxon>
        <taxon>Spirosoma</taxon>
    </lineage>
</organism>
<accession>A0A327NH30</accession>
<comment type="caution">
    <text evidence="1">The sequence shown here is derived from an EMBL/GenBank/DDBJ whole genome shotgun (WGS) entry which is preliminary data.</text>
</comment>
<proteinExistence type="predicted"/>
<dbReference type="InterPro" id="IPR009057">
    <property type="entry name" value="Homeodomain-like_sf"/>
</dbReference>
<dbReference type="Gene3D" id="1.10.10.10">
    <property type="entry name" value="Winged helix-like DNA-binding domain superfamily/Winged helix DNA-binding domain"/>
    <property type="match status" value="1"/>
</dbReference>
<dbReference type="RefSeq" id="WP_111341740.1">
    <property type="nucleotide sequence ID" value="NZ_QLII01000001.1"/>
</dbReference>
<evidence type="ECO:0000313" key="2">
    <source>
        <dbReference type="Proteomes" id="UP000249016"/>
    </source>
</evidence>
<dbReference type="PANTHER" id="PTHR34849">
    <property type="entry name" value="SSL5025 PROTEIN"/>
    <property type="match status" value="1"/>
</dbReference>
<dbReference type="SUPFAM" id="SSF46689">
    <property type="entry name" value="Homeodomain-like"/>
    <property type="match status" value="1"/>
</dbReference>
<keyword evidence="2" id="KW-1185">Reference proteome</keyword>
<reference evidence="1 2" key="1">
    <citation type="submission" date="2018-06" db="EMBL/GenBank/DDBJ databases">
        <title>Spirosoma sp. HMF3257 Genome sequencing and assembly.</title>
        <authorList>
            <person name="Kang H."/>
            <person name="Cha I."/>
            <person name="Kim H."/>
            <person name="Kang J."/>
            <person name="Joh K."/>
        </authorList>
    </citation>
    <scope>NUCLEOTIDE SEQUENCE [LARGE SCALE GENOMIC DNA]</scope>
    <source>
        <strain evidence="1 2">HMF3257</strain>
    </source>
</reference>
<gene>
    <name evidence="1" type="ORF">HMF3257_09560</name>
</gene>
<dbReference type="PANTHER" id="PTHR34849:SF3">
    <property type="entry name" value="SSR2962 PROTEIN"/>
    <property type="match status" value="1"/>
</dbReference>
<dbReference type="AlphaFoldDB" id="A0A327NH30"/>
<dbReference type="EMBL" id="QLII01000001">
    <property type="protein sequence ID" value="RAI74457.1"/>
    <property type="molecule type" value="Genomic_DNA"/>
</dbReference>
<sequence>MELRQRILSNPDILTGKPVIAGTRLSVQFIVGLLAKGVTHEEILMEYPYITEEDIRACLSYASQLLDSSTLIPLAA</sequence>
<dbReference type="OrthoDB" id="1494556at2"/>
<dbReference type="Pfam" id="PF04255">
    <property type="entry name" value="DUF433"/>
    <property type="match status" value="1"/>
</dbReference>
<dbReference type="Proteomes" id="UP000249016">
    <property type="component" value="Unassembled WGS sequence"/>
</dbReference>
<dbReference type="InterPro" id="IPR007367">
    <property type="entry name" value="DUF433"/>
</dbReference>
<name>A0A327NH30_9BACT</name>
<dbReference type="InterPro" id="IPR036388">
    <property type="entry name" value="WH-like_DNA-bd_sf"/>
</dbReference>
<protein>
    <submittedName>
        <fullName evidence="1">DUF433 domain-containing protein</fullName>
    </submittedName>
</protein>